<sequence length="114" mass="11238" precursor="true">MGQAKAESTRGATARSVLAVGATILTTLFVAVAAGAAPRDPARVAAVFPPWWTSAQAASAAASAGQIAGAGGAPFILILRGEPGQLGPRLRAAGAWLLLDPAAAGRCAPSPEPR</sequence>
<dbReference type="HOGENOM" id="CLU_2022556_0_0_5"/>
<evidence type="ECO:0000256" key="1">
    <source>
        <dbReference type="SAM" id="Phobius"/>
    </source>
</evidence>
<proteinExistence type="predicted"/>
<organism evidence="2">
    <name type="scientific">Caulobacter sp. (strain K31)</name>
    <dbReference type="NCBI Taxonomy" id="366602"/>
    <lineage>
        <taxon>Bacteria</taxon>
        <taxon>Pseudomonadati</taxon>
        <taxon>Pseudomonadota</taxon>
        <taxon>Alphaproteobacteria</taxon>
        <taxon>Caulobacterales</taxon>
        <taxon>Caulobacteraceae</taxon>
        <taxon>Caulobacter</taxon>
    </lineage>
</organism>
<feature type="transmembrane region" description="Helical" evidence="1">
    <location>
        <begin position="12"/>
        <end position="37"/>
    </location>
</feature>
<keyword evidence="1" id="KW-1133">Transmembrane helix</keyword>
<dbReference type="KEGG" id="cak:Caul_4291"/>
<protein>
    <submittedName>
        <fullName evidence="2">Uncharacterized protein</fullName>
    </submittedName>
</protein>
<evidence type="ECO:0000313" key="2">
    <source>
        <dbReference type="EMBL" id="ABZ73411.1"/>
    </source>
</evidence>
<dbReference type="STRING" id="366602.Caul_4291"/>
<feature type="transmembrane region" description="Helical" evidence="1">
    <location>
        <begin position="57"/>
        <end position="79"/>
    </location>
</feature>
<keyword evidence="1" id="KW-0812">Transmembrane</keyword>
<gene>
    <name evidence="2" type="ordered locus">Caul_4291</name>
</gene>
<dbReference type="AlphaFoldDB" id="B0SZ82"/>
<dbReference type="OrthoDB" id="7193494at2"/>
<keyword evidence="1" id="KW-0472">Membrane</keyword>
<dbReference type="EMBL" id="CP000927">
    <property type="protein sequence ID" value="ABZ73411.1"/>
    <property type="molecule type" value="Genomic_DNA"/>
</dbReference>
<name>B0SZ82_CAUSK</name>
<reference evidence="2" key="1">
    <citation type="submission" date="2008-01" db="EMBL/GenBank/DDBJ databases">
        <title>Complete sequence of chromosome of Caulobacter sp. K31.</title>
        <authorList>
            <consortium name="US DOE Joint Genome Institute"/>
            <person name="Copeland A."/>
            <person name="Lucas S."/>
            <person name="Lapidus A."/>
            <person name="Barry K."/>
            <person name="Glavina del Rio T."/>
            <person name="Dalin E."/>
            <person name="Tice H."/>
            <person name="Pitluck S."/>
            <person name="Bruce D."/>
            <person name="Goodwin L."/>
            <person name="Thompson L.S."/>
            <person name="Brettin T."/>
            <person name="Detter J.C."/>
            <person name="Han C."/>
            <person name="Schmutz J."/>
            <person name="Larimer F."/>
            <person name="Land M."/>
            <person name="Hauser L."/>
            <person name="Kyrpides N."/>
            <person name="Kim E."/>
            <person name="Stephens C."/>
            <person name="Richardson P."/>
        </authorList>
    </citation>
    <scope>NUCLEOTIDE SEQUENCE [LARGE SCALE GENOMIC DNA]</scope>
    <source>
        <strain evidence="2">K31</strain>
    </source>
</reference>
<dbReference type="eggNOG" id="ENOG5033JIQ">
    <property type="taxonomic scope" value="Bacteria"/>
</dbReference>
<accession>B0SZ82</accession>